<gene>
    <name evidence="1" type="ORF">HEQ75_14535</name>
</gene>
<dbReference type="RefSeq" id="WP_168031791.1">
    <property type="nucleotide sequence ID" value="NZ_JAAVNE010000022.1"/>
</dbReference>
<proteinExistence type="predicted"/>
<sequence length="226" mass="25227">MTNYEVLGCPSNFLNPDPGMGQRIASRLAGPIERWAFVPTFYDRLANFEMRLFRRISPMVEEIICQEPLAAVALARGDRDEALEEAWFTGAGFQKYVAKVDRGTFRRRLRSYFGVEPWMESYRRLDVIVGTRIHGVNLGWQSGRPALIFPHDLRTRELAEIMGLPVMATTDAGRETIADDIVDAIGPYAERFDSVRASLATRFGAMLEQAGLTPSSRLKGIAAGPA</sequence>
<evidence type="ECO:0000313" key="1">
    <source>
        <dbReference type="EMBL" id="NKC32079.1"/>
    </source>
</evidence>
<accession>A0ABX1E4H6</accession>
<name>A0ABX1E4H6_9PROT</name>
<evidence type="ECO:0008006" key="3">
    <source>
        <dbReference type="Google" id="ProtNLM"/>
    </source>
</evidence>
<protein>
    <recommendedName>
        <fullName evidence="3">Polysaccharide pyruvyl transferase domain-containing protein</fullName>
    </recommendedName>
</protein>
<dbReference type="EMBL" id="JAAVNE010000022">
    <property type="protein sequence ID" value="NKC32079.1"/>
    <property type="molecule type" value="Genomic_DNA"/>
</dbReference>
<evidence type="ECO:0000313" key="2">
    <source>
        <dbReference type="Proteomes" id="UP000787635"/>
    </source>
</evidence>
<comment type="caution">
    <text evidence="1">The sequence shown here is derived from an EMBL/GenBank/DDBJ whole genome shotgun (WGS) entry which is preliminary data.</text>
</comment>
<reference evidence="1 2" key="1">
    <citation type="submission" date="2020-03" db="EMBL/GenBank/DDBJ databases">
        <title>Roseomonas selenitidurans sp. nov. isolated from urban soil.</title>
        <authorList>
            <person name="Liu H."/>
        </authorList>
    </citation>
    <scope>NUCLEOTIDE SEQUENCE [LARGE SCALE GENOMIC DNA]</scope>
    <source>
        <strain evidence="1 2">BU-1</strain>
    </source>
</reference>
<dbReference type="Proteomes" id="UP000787635">
    <property type="component" value="Unassembled WGS sequence"/>
</dbReference>
<keyword evidence="2" id="KW-1185">Reference proteome</keyword>
<organism evidence="1 2">
    <name type="scientific">Falsiroseomonas selenitidurans</name>
    <dbReference type="NCBI Taxonomy" id="2716335"/>
    <lineage>
        <taxon>Bacteria</taxon>
        <taxon>Pseudomonadati</taxon>
        <taxon>Pseudomonadota</taxon>
        <taxon>Alphaproteobacteria</taxon>
        <taxon>Acetobacterales</taxon>
        <taxon>Roseomonadaceae</taxon>
        <taxon>Falsiroseomonas</taxon>
    </lineage>
</organism>